<dbReference type="EMBL" id="AUPL01004897">
    <property type="protein sequence ID" value="ESL07413.1"/>
    <property type="molecule type" value="Genomic_DNA"/>
</dbReference>
<gene>
    <name evidence="1" type="ORF">TRSC58_04897</name>
</gene>
<proteinExistence type="predicted"/>
<sequence>MRRTDGVDLDTDSLMATAAGSAARRPQCKGKETCHWGGLVVDSSKDCDANHGDPPPRHRSISLNQLLYGEPLRHEAVARPATAKLRLGVDADDAADADGLTAIQRLINSQYDAGASIPSGHRDSSNACDHDDIDSKFLDGGRSWCSFLPPWPVQHAEKGVFEKAYEGLGHQEAAGTSRGMAGRESRSVGVQCDLRAATTAVELQKLEQLRQEFIASDPESVAHSLARRIRALEMDRFGHSSAFTSALLQQTQL</sequence>
<reference evidence="1 2" key="1">
    <citation type="submission" date="2013-07" db="EMBL/GenBank/DDBJ databases">
        <authorList>
            <person name="Stoco P.H."/>
            <person name="Wagner G."/>
            <person name="Gerber A."/>
            <person name="Zaha A."/>
            <person name="Thompson C."/>
            <person name="Bartholomeu D.C."/>
            <person name="Luckemeyer D.D."/>
            <person name="Bahia D."/>
            <person name="Loreto E."/>
            <person name="Prestes E.B."/>
            <person name="Lima F.M."/>
            <person name="Rodrigues-Luiz G."/>
            <person name="Vallejo G.A."/>
            <person name="Filho J.F."/>
            <person name="Monteiro K.M."/>
            <person name="Tyler K.M."/>
            <person name="de Almeida L.G."/>
            <person name="Ortiz M.F."/>
            <person name="Siervo M.A."/>
            <person name="de Moraes M.H."/>
            <person name="Cunha O.L."/>
            <person name="Mendonca-Neto R."/>
            <person name="Silva R."/>
            <person name="Teixeira S.M."/>
            <person name="Murta S.M."/>
            <person name="Sincero T.C."/>
            <person name="Mendes T.A."/>
            <person name="Urmenyi T.P."/>
            <person name="Silva V.G."/>
            <person name="da Rocha W.D."/>
            <person name="Andersson B."/>
            <person name="Romanha A.J."/>
            <person name="Steindel M."/>
            <person name="de Vasconcelos A.T."/>
            <person name="Grisard E.C."/>
        </authorList>
    </citation>
    <scope>NUCLEOTIDE SEQUENCE [LARGE SCALE GENOMIC DNA]</scope>
    <source>
        <strain evidence="1 2">SC58</strain>
    </source>
</reference>
<dbReference type="OrthoDB" id="246602at2759"/>
<evidence type="ECO:0000313" key="2">
    <source>
        <dbReference type="Proteomes" id="UP000031737"/>
    </source>
</evidence>
<accession>A0A061IW87</accession>
<evidence type="ECO:0000313" key="1">
    <source>
        <dbReference type="EMBL" id="ESL07413.1"/>
    </source>
</evidence>
<dbReference type="Proteomes" id="UP000031737">
    <property type="component" value="Unassembled WGS sequence"/>
</dbReference>
<keyword evidence="2" id="KW-1185">Reference proteome</keyword>
<organism evidence="1 2">
    <name type="scientific">Trypanosoma rangeli SC58</name>
    <dbReference type="NCBI Taxonomy" id="429131"/>
    <lineage>
        <taxon>Eukaryota</taxon>
        <taxon>Discoba</taxon>
        <taxon>Euglenozoa</taxon>
        <taxon>Kinetoplastea</taxon>
        <taxon>Metakinetoplastina</taxon>
        <taxon>Trypanosomatida</taxon>
        <taxon>Trypanosomatidae</taxon>
        <taxon>Trypanosoma</taxon>
        <taxon>Herpetosoma</taxon>
    </lineage>
</organism>
<protein>
    <submittedName>
        <fullName evidence="1">Uncharacterized protein</fullName>
    </submittedName>
</protein>
<comment type="caution">
    <text evidence="1">The sequence shown here is derived from an EMBL/GenBank/DDBJ whole genome shotgun (WGS) entry which is preliminary data.</text>
</comment>
<dbReference type="VEuPathDB" id="TriTrypDB:TRSC58_04897"/>
<dbReference type="AlphaFoldDB" id="A0A061IW87"/>
<name>A0A061IW87_TRYRA</name>